<dbReference type="InterPro" id="IPR013325">
    <property type="entry name" value="RNA_pol_sigma_r2"/>
</dbReference>
<gene>
    <name evidence="7" type="ORF">PQO05_09925</name>
</gene>
<accession>A0ABY7TCK8</accession>
<evidence type="ECO:0000256" key="2">
    <source>
        <dbReference type="ARBA" id="ARBA00023015"/>
    </source>
</evidence>
<organism evidence="7 8">
    <name type="scientific">Mucilaginibacter jinjuensis</name>
    <dbReference type="NCBI Taxonomy" id="1176721"/>
    <lineage>
        <taxon>Bacteria</taxon>
        <taxon>Pseudomonadati</taxon>
        <taxon>Bacteroidota</taxon>
        <taxon>Sphingobacteriia</taxon>
        <taxon>Sphingobacteriales</taxon>
        <taxon>Sphingobacteriaceae</taxon>
        <taxon>Mucilaginibacter</taxon>
    </lineage>
</organism>
<feature type="domain" description="RNA polymerase sigma-70 region 2" evidence="5">
    <location>
        <begin position="31"/>
        <end position="96"/>
    </location>
</feature>
<dbReference type="InterPro" id="IPR036388">
    <property type="entry name" value="WH-like_DNA-bd_sf"/>
</dbReference>
<dbReference type="PANTHER" id="PTHR43133">
    <property type="entry name" value="RNA POLYMERASE ECF-TYPE SIGMA FACTO"/>
    <property type="match status" value="1"/>
</dbReference>
<sequence>MRKYQLPIFTDKKLLSLLRIRDDYDAFTEIYSRYWEVLLNTAYQRLKSREAAEEIVQEVFVTLFIKRKEVEITTSLEAWLKTALKYKVFNIYRSQQVHLLHLSKIIRQNEISPLMPDEVVNLKEIKLRIKIAVDKLPDKCRQVFLLSRFEHLSQQEIAELMGISLSTVKKHLTKAIAALRSEFNEDHWETFVLFIILAVPFLK</sequence>
<feature type="domain" description="RNA polymerase sigma factor 70 region 4 type 2" evidence="6">
    <location>
        <begin position="132"/>
        <end position="179"/>
    </location>
</feature>
<dbReference type="NCBIfam" id="TIGR02937">
    <property type="entry name" value="sigma70-ECF"/>
    <property type="match status" value="1"/>
</dbReference>
<name>A0ABY7TCK8_9SPHI</name>
<evidence type="ECO:0000313" key="7">
    <source>
        <dbReference type="EMBL" id="WCT14250.1"/>
    </source>
</evidence>
<evidence type="ECO:0000259" key="5">
    <source>
        <dbReference type="Pfam" id="PF04542"/>
    </source>
</evidence>
<keyword evidence="8" id="KW-1185">Reference proteome</keyword>
<keyword evidence="4" id="KW-0804">Transcription</keyword>
<dbReference type="EMBL" id="CP117167">
    <property type="protein sequence ID" value="WCT14250.1"/>
    <property type="molecule type" value="Genomic_DNA"/>
</dbReference>
<evidence type="ECO:0000256" key="1">
    <source>
        <dbReference type="ARBA" id="ARBA00010641"/>
    </source>
</evidence>
<dbReference type="InterPro" id="IPR007627">
    <property type="entry name" value="RNA_pol_sigma70_r2"/>
</dbReference>
<evidence type="ECO:0000259" key="6">
    <source>
        <dbReference type="Pfam" id="PF08281"/>
    </source>
</evidence>
<protein>
    <submittedName>
        <fullName evidence="7">RNA polymerase sigma-70 factor</fullName>
    </submittedName>
</protein>
<dbReference type="PANTHER" id="PTHR43133:SF46">
    <property type="entry name" value="RNA POLYMERASE SIGMA-70 FACTOR ECF SUBFAMILY"/>
    <property type="match status" value="1"/>
</dbReference>
<dbReference type="SUPFAM" id="SSF88946">
    <property type="entry name" value="Sigma2 domain of RNA polymerase sigma factors"/>
    <property type="match status" value="1"/>
</dbReference>
<evidence type="ECO:0000256" key="4">
    <source>
        <dbReference type="ARBA" id="ARBA00023163"/>
    </source>
</evidence>
<dbReference type="SUPFAM" id="SSF88659">
    <property type="entry name" value="Sigma3 and sigma4 domains of RNA polymerase sigma factors"/>
    <property type="match status" value="1"/>
</dbReference>
<dbReference type="Gene3D" id="1.10.1740.10">
    <property type="match status" value="1"/>
</dbReference>
<comment type="similarity">
    <text evidence="1">Belongs to the sigma-70 factor family. ECF subfamily.</text>
</comment>
<dbReference type="Gene3D" id="1.10.10.10">
    <property type="entry name" value="Winged helix-like DNA-binding domain superfamily/Winged helix DNA-binding domain"/>
    <property type="match status" value="1"/>
</dbReference>
<reference evidence="7 8" key="1">
    <citation type="submission" date="2023-02" db="EMBL/GenBank/DDBJ databases">
        <title>Genome sequence of Mucilaginibacter jinjuensis strain KACC 16571.</title>
        <authorList>
            <person name="Kim S."/>
            <person name="Heo J."/>
            <person name="Kwon S.-W."/>
        </authorList>
    </citation>
    <scope>NUCLEOTIDE SEQUENCE [LARGE SCALE GENOMIC DNA]</scope>
    <source>
        <strain evidence="7 8">KACC 16571</strain>
    </source>
</reference>
<dbReference type="InterPro" id="IPR013324">
    <property type="entry name" value="RNA_pol_sigma_r3/r4-like"/>
</dbReference>
<dbReference type="InterPro" id="IPR039425">
    <property type="entry name" value="RNA_pol_sigma-70-like"/>
</dbReference>
<dbReference type="InterPro" id="IPR014284">
    <property type="entry name" value="RNA_pol_sigma-70_dom"/>
</dbReference>
<dbReference type="NCBIfam" id="TIGR02985">
    <property type="entry name" value="Sig70_bacteroi1"/>
    <property type="match status" value="1"/>
</dbReference>
<evidence type="ECO:0000313" key="8">
    <source>
        <dbReference type="Proteomes" id="UP001216139"/>
    </source>
</evidence>
<dbReference type="Proteomes" id="UP001216139">
    <property type="component" value="Chromosome"/>
</dbReference>
<dbReference type="InterPro" id="IPR014327">
    <property type="entry name" value="RNA_pol_sigma70_bacteroid"/>
</dbReference>
<proteinExistence type="inferred from homology"/>
<dbReference type="Pfam" id="PF04542">
    <property type="entry name" value="Sigma70_r2"/>
    <property type="match status" value="1"/>
</dbReference>
<dbReference type="CDD" id="cd06171">
    <property type="entry name" value="Sigma70_r4"/>
    <property type="match status" value="1"/>
</dbReference>
<dbReference type="RefSeq" id="WP_273632618.1">
    <property type="nucleotide sequence ID" value="NZ_CP117167.1"/>
</dbReference>
<keyword evidence="3" id="KW-0731">Sigma factor</keyword>
<keyword evidence="2" id="KW-0805">Transcription regulation</keyword>
<evidence type="ECO:0000256" key="3">
    <source>
        <dbReference type="ARBA" id="ARBA00023082"/>
    </source>
</evidence>
<dbReference type="Pfam" id="PF08281">
    <property type="entry name" value="Sigma70_r4_2"/>
    <property type="match status" value="1"/>
</dbReference>
<dbReference type="InterPro" id="IPR013249">
    <property type="entry name" value="RNA_pol_sigma70_r4_t2"/>
</dbReference>